<dbReference type="CDD" id="cd00090">
    <property type="entry name" value="HTH_ARSR"/>
    <property type="match status" value="1"/>
</dbReference>
<dbReference type="EMBL" id="FTPD01000021">
    <property type="protein sequence ID" value="SIT56313.1"/>
    <property type="molecule type" value="Genomic_DNA"/>
</dbReference>
<sequence length="232" mass="25918">MKPKKDLAPHMDETPLLPGSLGLNRDWTILKAQRRVAGGEPINFYKGRAKSALYADYEETRDALDRTYRRDALDHSGVPESEPGEWMTVSEYAKSKDTGPRKAREVMEGLGILQQEIEVRLVPLLSDPRQTKPNYRTTSRLASWAVGAGFGRRMKSGAGVPYDVLSPDGMAWLNARWLKPVEKPEVKRGRPSTLRGEVQHLLAEGKTQADIARLLGKSRQIVSHHVKVLKAA</sequence>
<dbReference type="InterPro" id="IPR011991">
    <property type="entry name" value="ArsR-like_HTH"/>
</dbReference>
<accession>A0A1R3VAM7</accession>
<evidence type="ECO:0000313" key="2">
    <source>
        <dbReference type="Proteomes" id="UP000188388"/>
    </source>
</evidence>
<dbReference type="InterPro" id="IPR042075">
    <property type="entry name" value="KorB_DNA-db"/>
</dbReference>
<gene>
    <name evidence="1" type="ORF">BQ8794_280052</name>
</gene>
<dbReference type="Proteomes" id="UP000188388">
    <property type="component" value="Unassembled WGS sequence"/>
</dbReference>
<dbReference type="GO" id="GO:0006355">
    <property type="term" value="P:regulation of DNA-templated transcription"/>
    <property type="evidence" value="ECO:0007669"/>
    <property type="project" value="UniProtKB-ARBA"/>
</dbReference>
<organism evidence="1 2">
    <name type="scientific">Mesorhizobium prunaredense</name>
    <dbReference type="NCBI Taxonomy" id="1631249"/>
    <lineage>
        <taxon>Bacteria</taxon>
        <taxon>Pseudomonadati</taxon>
        <taxon>Pseudomonadota</taxon>
        <taxon>Alphaproteobacteria</taxon>
        <taxon>Hyphomicrobiales</taxon>
        <taxon>Phyllobacteriaceae</taxon>
        <taxon>Mesorhizobium</taxon>
    </lineage>
</organism>
<proteinExistence type="predicted"/>
<protein>
    <submittedName>
        <fullName evidence="1">Uncharacterized protein</fullName>
    </submittedName>
</protein>
<dbReference type="AlphaFoldDB" id="A0A1R3VAM7"/>
<name>A0A1R3VAM7_9HYPH</name>
<evidence type="ECO:0000313" key="1">
    <source>
        <dbReference type="EMBL" id="SIT56313.1"/>
    </source>
</evidence>
<dbReference type="Gene3D" id="1.10.10.730">
    <property type="entry name" value="KorB DNA-binding domain"/>
    <property type="match status" value="1"/>
</dbReference>
<reference evidence="2" key="1">
    <citation type="submission" date="2017-01" db="EMBL/GenBank/DDBJ databases">
        <authorList>
            <person name="Brunel B."/>
        </authorList>
    </citation>
    <scope>NUCLEOTIDE SEQUENCE [LARGE SCALE GENOMIC DNA]</scope>
</reference>
<keyword evidence="2" id="KW-1185">Reference proteome</keyword>